<reference evidence="3 4" key="1">
    <citation type="journal article" date="2020" name="G3 (Bethesda)">
        <title>Improved Reference Genome for Cyclotella cryptica CCMP332, a Model for Cell Wall Morphogenesis, Salinity Adaptation, and Lipid Production in Diatoms (Bacillariophyta).</title>
        <authorList>
            <person name="Roberts W.R."/>
            <person name="Downey K.M."/>
            <person name="Ruck E.C."/>
            <person name="Traller J.C."/>
            <person name="Alverson A.J."/>
        </authorList>
    </citation>
    <scope>NUCLEOTIDE SEQUENCE [LARGE SCALE GENOMIC DNA]</scope>
    <source>
        <strain evidence="3 4">CCMP332</strain>
    </source>
</reference>
<dbReference type="AlphaFoldDB" id="A0ABD3NPL1"/>
<protein>
    <recommendedName>
        <fullName evidence="5">Esterase</fullName>
    </recommendedName>
</protein>
<dbReference type="Proteomes" id="UP001516023">
    <property type="component" value="Unassembled WGS sequence"/>
</dbReference>
<accession>A0ABD3NPL1</accession>
<dbReference type="SUPFAM" id="SSF53474">
    <property type="entry name" value="alpha/beta-Hydrolases"/>
    <property type="match status" value="1"/>
</dbReference>
<evidence type="ECO:0008006" key="5">
    <source>
        <dbReference type="Google" id="ProtNLM"/>
    </source>
</evidence>
<dbReference type="Gene3D" id="3.40.50.1820">
    <property type="entry name" value="alpha/beta hydrolase"/>
    <property type="match status" value="1"/>
</dbReference>
<dbReference type="InterPro" id="IPR029058">
    <property type="entry name" value="AB_hydrolase_fold"/>
</dbReference>
<feature type="chain" id="PRO_5044837491" description="Esterase" evidence="2">
    <location>
        <begin position="21"/>
        <end position="360"/>
    </location>
</feature>
<name>A0ABD3NPL1_9STRA</name>
<gene>
    <name evidence="3" type="ORF">HJC23_008894</name>
</gene>
<dbReference type="EMBL" id="JABMIG020000443">
    <property type="protein sequence ID" value="KAL3777777.1"/>
    <property type="molecule type" value="Genomic_DNA"/>
</dbReference>
<organism evidence="3 4">
    <name type="scientific">Cyclotella cryptica</name>
    <dbReference type="NCBI Taxonomy" id="29204"/>
    <lineage>
        <taxon>Eukaryota</taxon>
        <taxon>Sar</taxon>
        <taxon>Stramenopiles</taxon>
        <taxon>Ochrophyta</taxon>
        <taxon>Bacillariophyta</taxon>
        <taxon>Coscinodiscophyceae</taxon>
        <taxon>Thalassiosirophycidae</taxon>
        <taxon>Stephanodiscales</taxon>
        <taxon>Stephanodiscaceae</taxon>
        <taxon>Cyclotella</taxon>
    </lineage>
</organism>
<proteinExistence type="predicted"/>
<dbReference type="PANTHER" id="PTHR48098:SF6">
    <property type="entry name" value="FERRI-BACILLIBACTIN ESTERASE BESA"/>
    <property type="match status" value="1"/>
</dbReference>
<evidence type="ECO:0000256" key="2">
    <source>
        <dbReference type="SAM" id="SignalP"/>
    </source>
</evidence>
<keyword evidence="2" id="KW-0732">Signal</keyword>
<feature type="signal peptide" evidence="2">
    <location>
        <begin position="1"/>
        <end position="20"/>
    </location>
</feature>
<keyword evidence="4" id="KW-1185">Reference proteome</keyword>
<evidence type="ECO:0000313" key="4">
    <source>
        <dbReference type="Proteomes" id="UP001516023"/>
    </source>
</evidence>
<sequence>MQIATPRLCILTSILWLCSGYISNPQISQIQSYKRKPRSHSSNFPKKAPTPPFPDGPCNGRIVTIPGEELYKEQNSSFLNSKVVNPFSSWEDVVLPRRDVTVWLPREYDLQEHSKDRFPILYCHDGQNVFLLIYQKTTKAMSDSTSWTGRSWRLVGTISRLHENSMLRIKTPPIIVLMPSGKSNFPPGLNQRHLEYGDIFLPTSQAHGNFVARELHPYIMKRFRVKEGPEHTYTIGSSLGGQASLQLVLRYPEIFGGAACMSPCFQTGTIAAAVANLVKKHNRLNHCQSLRSKRIYLDNGGDIDDTRVPMFDIMDHFTMNHPGFFWLDTQLQPTIDAMRWTFEKGNVNFEYKKYPGKRMR</sequence>
<dbReference type="InterPro" id="IPR000801">
    <property type="entry name" value="Esterase-like"/>
</dbReference>
<evidence type="ECO:0000256" key="1">
    <source>
        <dbReference type="SAM" id="MobiDB-lite"/>
    </source>
</evidence>
<dbReference type="PANTHER" id="PTHR48098">
    <property type="entry name" value="ENTEROCHELIN ESTERASE-RELATED"/>
    <property type="match status" value="1"/>
</dbReference>
<dbReference type="Pfam" id="PF00756">
    <property type="entry name" value="Esterase"/>
    <property type="match status" value="1"/>
</dbReference>
<comment type="caution">
    <text evidence="3">The sequence shown here is derived from an EMBL/GenBank/DDBJ whole genome shotgun (WGS) entry which is preliminary data.</text>
</comment>
<feature type="region of interest" description="Disordered" evidence="1">
    <location>
        <begin position="34"/>
        <end position="58"/>
    </location>
</feature>
<evidence type="ECO:0000313" key="3">
    <source>
        <dbReference type="EMBL" id="KAL3777777.1"/>
    </source>
</evidence>
<dbReference type="InterPro" id="IPR050583">
    <property type="entry name" value="Mycobacterial_A85_antigen"/>
</dbReference>